<evidence type="ECO:0000313" key="2">
    <source>
        <dbReference type="Proteomes" id="UP001642409"/>
    </source>
</evidence>
<reference evidence="1 2" key="1">
    <citation type="submission" date="2024-07" db="EMBL/GenBank/DDBJ databases">
        <authorList>
            <person name="Akdeniz Z."/>
        </authorList>
    </citation>
    <scope>NUCLEOTIDE SEQUENCE [LARGE SCALE GENOMIC DNA]</scope>
</reference>
<protein>
    <submittedName>
        <fullName evidence="1">Hypothetical_protein</fullName>
    </submittedName>
</protein>
<gene>
    <name evidence="1" type="ORF">HINF_LOCUS22182</name>
</gene>
<proteinExistence type="predicted"/>
<organism evidence="1 2">
    <name type="scientific">Hexamita inflata</name>
    <dbReference type="NCBI Taxonomy" id="28002"/>
    <lineage>
        <taxon>Eukaryota</taxon>
        <taxon>Metamonada</taxon>
        <taxon>Diplomonadida</taxon>
        <taxon>Hexamitidae</taxon>
        <taxon>Hexamitinae</taxon>
        <taxon>Hexamita</taxon>
    </lineage>
</organism>
<comment type="caution">
    <text evidence="1">The sequence shown here is derived from an EMBL/GenBank/DDBJ whole genome shotgun (WGS) entry which is preliminary data.</text>
</comment>
<name>A0ABP1I837_9EUKA</name>
<keyword evidence="2" id="KW-1185">Reference proteome</keyword>
<evidence type="ECO:0000313" key="1">
    <source>
        <dbReference type="EMBL" id="CAL6010648.1"/>
    </source>
</evidence>
<dbReference type="Proteomes" id="UP001642409">
    <property type="component" value="Unassembled WGS sequence"/>
</dbReference>
<accession>A0ABP1I837</accession>
<sequence length="267" mass="31210">MNTLDDAIFDFFSCNQILQQYRQLSQNTIQSIVRPRMQQILFQYKYSRIRNRKGATCCYALISNNSRMPSTLLSNRNGATQLQRQQISIEILEIGIGKKVSQLQTWTTRVAATQLSLQFCVLIPIRSSIQLQQAVIVQLYVKSRINNHLTYQTPLVISQKYFNNAKDTKLNTFHITLKKQLPSSYAPIKCAHNTTYTKYSEYSEIFNTTRMIFGRSQFAISPVAPERYQYRQLLKYRQEYSCVPRLQYFFNIFHDSQVDGHRCGCAF</sequence>
<dbReference type="EMBL" id="CAXDID020000062">
    <property type="protein sequence ID" value="CAL6010648.1"/>
    <property type="molecule type" value="Genomic_DNA"/>
</dbReference>